<reference evidence="6" key="1">
    <citation type="submission" date="2023-01" db="EMBL/GenBank/DDBJ databases">
        <title>Complete genome sequence of Planctobacterium marinum strain Dej080120_11.</title>
        <authorList>
            <person name="Ueki S."/>
            <person name="Maruyama F."/>
        </authorList>
    </citation>
    <scope>NUCLEOTIDE SEQUENCE</scope>
    <source>
        <strain evidence="6">Dej080120_11</strain>
    </source>
</reference>
<dbReference type="SUPFAM" id="SSF52402">
    <property type="entry name" value="Adenine nucleotide alpha hydrolases-like"/>
    <property type="match status" value="2"/>
</dbReference>
<keyword evidence="7" id="KW-1185">Reference proteome</keyword>
<dbReference type="EMBL" id="AP027272">
    <property type="protein sequence ID" value="BDX07520.1"/>
    <property type="molecule type" value="Genomic_DNA"/>
</dbReference>
<dbReference type="Proteomes" id="UP001333710">
    <property type="component" value="Chromosome"/>
</dbReference>
<comment type="function">
    <text evidence="4">Required for resistance to DNA-damaging agents.</text>
</comment>
<accession>A0AA48KVH3</accession>
<dbReference type="RefSeq" id="WP_338293549.1">
    <property type="nucleotide sequence ID" value="NZ_AP027272.1"/>
</dbReference>
<comment type="similarity">
    <text evidence="2">Belongs to the universal stress protein A family.</text>
</comment>
<dbReference type="AlphaFoldDB" id="A0AA48KVH3"/>
<evidence type="ECO:0000313" key="7">
    <source>
        <dbReference type="Proteomes" id="UP001333710"/>
    </source>
</evidence>
<dbReference type="Gene3D" id="3.40.50.12370">
    <property type="match status" value="1"/>
</dbReference>
<feature type="domain" description="UspA" evidence="5">
    <location>
        <begin position="167"/>
        <end position="300"/>
    </location>
</feature>
<dbReference type="InterPro" id="IPR006016">
    <property type="entry name" value="UspA"/>
</dbReference>
<evidence type="ECO:0000259" key="5">
    <source>
        <dbReference type="Pfam" id="PF00582"/>
    </source>
</evidence>
<evidence type="ECO:0000256" key="4">
    <source>
        <dbReference type="ARBA" id="ARBA00037131"/>
    </source>
</evidence>
<dbReference type="GO" id="GO:0005737">
    <property type="term" value="C:cytoplasm"/>
    <property type="evidence" value="ECO:0007669"/>
    <property type="project" value="UniProtKB-SubCell"/>
</dbReference>
<feature type="domain" description="UspA" evidence="5">
    <location>
        <begin position="4"/>
        <end position="140"/>
    </location>
</feature>
<name>A0AA48KVH3_9ALTE</name>
<evidence type="ECO:0000256" key="2">
    <source>
        <dbReference type="ARBA" id="ARBA00008791"/>
    </source>
</evidence>
<sequence>MQYFQNLLYVTHGATDETASLKQALSLARNNSASLTILILSPELPEKFADVQDKYARNLKSEVESSIQEAKATLNIEKTEVKLSIEIASDKMPAIKVIQLVLQNDYDLVLKEAEQLHSRGGFKAIDMELLRQCPVPVWLSRPITQHRNAIKVAVAIDPDTQEAAAQHLSKRMLKLARSLADSCSGTLYIASCWELEFESSLRNSPFYGVSDKEVDNAVTEERERHRMALDNLITESEISGQLHVCHLQGKPDDLISTFVEEQGIDILIMGTVARTGIAGFVTGNTAENVMQALSCSLLALKPNGFICPIKA</sequence>
<organism evidence="6 7">
    <name type="scientific">Planctobacterium marinum</name>
    <dbReference type="NCBI Taxonomy" id="1631968"/>
    <lineage>
        <taxon>Bacteria</taxon>
        <taxon>Pseudomonadati</taxon>
        <taxon>Pseudomonadota</taxon>
        <taxon>Gammaproteobacteria</taxon>
        <taxon>Alteromonadales</taxon>
        <taxon>Alteromonadaceae</taxon>
        <taxon>Planctobacterium</taxon>
    </lineage>
</organism>
<evidence type="ECO:0000256" key="3">
    <source>
        <dbReference type="ARBA" id="ARBA00022490"/>
    </source>
</evidence>
<comment type="subcellular location">
    <subcellularLocation>
        <location evidence="1">Cytoplasm</location>
    </subcellularLocation>
</comment>
<evidence type="ECO:0000313" key="6">
    <source>
        <dbReference type="EMBL" id="BDX07520.1"/>
    </source>
</evidence>
<proteinExistence type="inferred from homology"/>
<evidence type="ECO:0000256" key="1">
    <source>
        <dbReference type="ARBA" id="ARBA00004496"/>
    </source>
</evidence>
<keyword evidence="3" id="KW-0963">Cytoplasm</keyword>
<dbReference type="KEGG" id="pmaw:MACH26_30410"/>
<dbReference type="PANTHER" id="PTHR47892">
    <property type="entry name" value="UNIVERSAL STRESS PROTEIN E"/>
    <property type="match status" value="1"/>
</dbReference>
<dbReference type="PANTHER" id="PTHR47892:SF1">
    <property type="entry name" value="UNIVERSAL STRESS PROTEIN E"/>
    <property type="match status" value="1"/>
</dbReference>
<protein>
    <submittedName>
        <fullName evidence="6">Universal stress protein</fullName>
    </submittedName>
</protein>
<dbReference type="Pfam" id="PF00582">
    <property type="entry name" value="Usp"/>
    <property type="match status" value="2"/>
</dbReference>
<gene>
    <name evidence="6" type="ORF">MACH26_30410</name>
</gene>